<comment type="caution">
    <text evidence="18">The sequence shown here is derived from an EMBL/GenBank/DDBJ whole genome shotgun (WGS) entry which is preliminary data.</text>
</comment>
<dbReference type="NCBIfam" id="TIGR00630">
    <property type="entry name" value="uvra"/>
    <property type="match status" value="1"/>
</dbReference>
<dbReference type="PROSITE" id="PS50893">
    <property type="entry name" value="ABC_TRANSPORTER_2"/>
    <property type="match status" value="1"/>
</dbReference>
<keyword evidence="3" id="KW-0479">Metal-binding</keyword>
<dbReference type="Proteomes" id="UP000823612">
    <property type="component" value="Unassembled WGS sequence"/>
</dbReference>
<dbReference type="Gene3D" id="3.30.190.20">
    <property type="match status" value="1"/>
</dbReference>
<protein>
    <recommendedName>
        <fullName evidence="15">UvrABC system protein A</fullName>
    </recommendedName>
    <alternativeName>
        <fullName evidence="16">Excinuclease ABC subunit A</fullName>
    </alternativeName>
</protein>
<dbReference type="Gene3D" id="1.20.1580.10">
    <property type="entry name" value="ABC transporter ATPase like domain"/>
    <property type="match status" value="3"/>
</dbReference>
<keyword evidence="10" id="KW-0067">ATP-binding</keyword>
<keyword evidence="18" id="KW-0378">Hydrolase</keyword>
<evidence type="ECO:0000256" key="13">
    <source>
        <dbReference type="ARBA" id="ARBA00023204"/>
    </source>
</evidence>
<evidence type="ECO:0000256" key="16">
    <source>
        <dbReference type="ARBA" id="ARBA00042156"/>
    </source>
</evidence>
<keyword evidence="2" id="KW-0963">Cytoplasm</keyword>
<dbReference type="PANTHER" id="PTHR43152:SF3">
    <property type="entry name" value="UVRABC SYSTEM PROTEIN A"/>
    <property type="match status" value="1"/>
</dbReference>
<dbReference type="NCBIfam" id="NF001503">
    <property type="entry name" value="PRK00349.1"/>
    <property type="match status" value="1"/>
</dbReference>
<gene>
    <name evidence="18" type="primary">uvrA</name>
    <name evidence="18" type="ORF">IAB08_02720</name>
</gene>
<dbReference type="SMART" id="SM00382">
    <property type="entry name" value="AAA"/>
    <property type="match status" value="2"/>
</dbReference>
<dbReference type="Pfam" id="PF17755">
    <property type="entry name" value="UvrA_DNA-bind"/>
    <property type="match status" value="1"/>
</dbReference>
<evidence type="ECO:0000256" key="12">
    <source>
        <dbReference type="ARBA" id="ARBA00023125"/>
    </source>
</evidence>
<keyword evidence="11" id="KW-0267">Excision nuclease</keyword>
<dbReference type="InterPro" id="IPR004602">
    <property type="entry name" value="UvrA"/>
</dbReference>
<dbReference type="FunFam" id="1.20.1580.10:FF:000002">
    <property type="entry name" value="UvrABC system protein A"/>
    <property type="match status" value="1"/>
</dbReference>
<keyword evidence="4" id="KW-0677">Repeat</keyword>
<keyword evidence="9" id="KW-0862">Zinc</keyword>
<dbReference type="GO" id="GO:0009380">
    <property type="term" value="C:excinuclease repair complex"/>
    <property type="evidence" value="ECO:0007669"/>
    <property type="project" value="InterPro"/>
</dbReference>
<name>A0A9D9DVU5_9BACT</name>
<keyword evidence="6" id="KW-0227">DNA damage</keyword>
<evidence type="ECO:0000256" key="7">
    <source>
        <dbReference type="ARBA" id="ARBA00022769"/>
    </source>
</evidence>
<feature type="domain" description="ABC transporter" evidence="17">
    <location>
        <begin position="604"/>
        <end position="944"/>
    </location>
</feature>
<comment type="subcellular location">
    <subcellularLocation>
        <location evidence="1">Cytoplasm</location>
    </subcellularLocation>
</comment>
<dbReference type="InterPro" id="IPR041102">
    <property type="entry name" value="UvrA_inter"/>
</dbReference>
<dbReference type="Gene3D" id="3.40.50.300">
    <property type="entry name" value="P-loop containing nucleotide triphosphate hydrolases"/>
    <property type="match status" value="3"/>
</dbReference>
<evidence type="ECO:0000256" key="3">
    <source>
        <dbReference type="ARBA" id="ARBA00022723"/>
    </source>
</evidence>
<evidence type="ECO:0000256" key="1">
    <source>
        <dbReference type="ARBA" id="ARBA00004496"/>
    </source>
</evidence>
<evidence type="ECO:0000256" key="14">
    <source>
        <dbReference type="ARBA" id="ARBA00038000"/>
    </source>
</evidence>
<dbReference type="InterPro" id="IPR027417">
    <property type="entry name" value="P-loop_NTPase"/>
</dbReference>
<evidence type="ECO:0000256" key="5">
    <source>
        <dbReference type="ARBA" id="ARBA00022741"/>
    </source>
</evidence>
<reference evidence="18" key="2">
    <citation type="journal article" date="2021" name="PeerJ">
        <title>Extensive microbial diversity within the chicken gut microbiome revealed by metagenomics and culture.</title>
        <authorList>
            <person name="Gilroy R."/>
            <person name="Ravi A."/>
            <person name="Getino M."/>
            <person name="Pursley I."/>
            <person name="Horton D.L."/>
            <person name="Alikhan N.F."/>
            <person name="Baker D."/>
            <person name="Gharbi K."/>
            <person name="Hall N."/>
            <person name="Watson M."/>
            <person name="Adriaenssens E.M."/>
            <person name="Foster-Nyarko E."/>
            <person name="Jarju S."/>
            <person name="Secka A."/>
            <person name="Antonio M."/>
            <person name="Oren A."/>
            <person name="Chaudhuri R.R."/>
            <person name="La Ragione R."/>
            <person name="Hildebrand F."/>
            <person name="Pallen M.J."/>
        </authorList>
    </citation>
    <scope>NUCLEOTIDE SEQUENCE</scope>
    <source>
        <strain evidence="18">2889</strain>
    </source>
</reference>
<proteinExistence type="inferred from homology"/>
<dbReference type="InterPro" id="IPR017871">
    <property type="entry name" value="ABC_transporter-like_CS"/>
</dbReference>
<dbReference type="GO" id="GO:0016887">
    <property type="term" value="F:ATP hydrolysis activity"/>
    <property type="evidence" value="ECO:0007669"/>
    <property type="project" value="InterPro"/>
</dbReference>
<dbReference type="AlphaFoldDB" id="A0A9D9DVU5"/>
<dbReference type="GO" id="GO:0005524">
    <property type="term" value="F:ATP binding"/>
    <property type="evidence" value="ECO:0007669"/>
    <property type="project" value="UniProtKB-KW"/>
</dbReference>
<dbReference type="Gene3D" id="1.10.8.280">
    <property type="entry name" value="ABC transporter ATPase domain-like"/>
    <property type="match status" value="1"/>
</dbReference>
<dbReference type="InterPro" id="IPR041552">
    <property type="entry name" value="UvrA_DNA-bd"/>
</dbReference>
<evidence type="ECO:0000256" key="2">
    <source>
        <dbReference type="ARBA" id="ARBA00022490"/>
    </source>
</evidence>
<dbReference type="GO" id="GO:0005737">
    <property type="term" value="C:cytoplasm"/>
    <property type="evidence" value="ECO:0007669"/>
    <property type="project" value="UniProtKB-SubCell"/>
</dbReference>
<evidence type="ECO:0000259" key="17">
    <source>
        <dbReference type="PROSITE" id="PS50893"/>
    </source>
</evidence>
<dbReference type="InterPro" id="IPR003593">
    <property type="entry name" value="AAA+_ATPase"/>
</dbReference>
<keyword evidence="8" id="KW-0863">Zinc-finger</keyword>
<dbReference type="GO" id="GO:0004518">
    <property type="term" value="F:nuclease activity"/>
    <property type="evidence" value="ECO:0007669"/>
    <property type="project" value="UniProtKB-KW"/>
</dbReference>
<dbReference type="GO" id="GO:0008270">
    <property type="term" value="F:zinc ion binding"/>
    <property type="evidence" value="ECO:0007669"/>
    <property type="project" value="UniProtKB-KW"/>
</dbReference>
<dbReference type="CDD" id="cd03271">
    <property type="entry name" value="ABC_UvrA_II"/>
    <property type="match status" value="1"/>
</dbReference>
<evidence type="ECO:0000256" key="4">
    <source>
        <dbReference type="ARBA" id="ARBA00022737"/>
    </source>
</evidence>
<keyword evidence="7" id="KW-0228">DNA excision</keyword>
<evidence type="ECO:0000256" key="6">
    <source>
        <dbReference type="ARBA" id="ARBA00022763"/>
    </source>
</evidence>
<sequence length="955" mass="106324">MDNQKLSVYGARAHNLQNIDLVLPHGKLIVITGLSGSGKSSIAFDTIYAEGQRRYMETFSSYARQFIGGLERPDVDKIDGLSPVIAIEQKTTNKNPRSTVGTVTEIYDYLRLLFARIGEAYSYVTGEKMVKYTEEKVIDLILHEYNEKKISVLSPLVIGRKGHYRELFENVRKQGYLKVRVDGEVMDLSFGMYVDRYKTHDIELVVDKLQVSDKNRARLVQSVKAAMKQGKGQILILDEASGKARHFSRTLMCPTSGISYPDPEPNTFSFNSPYGACPRCNGLGVEISPDIDKIIPDPSLSIHAGGLAPIKPEHLHDRKENLLGEGWILSQIEMIGRVYDFDLKTPIQRISEEGMNAILNGEHRTFEFKNTTLGVTRKIDIDFDGIYAYLQRLYEEGLPSAQKWAMQFMTARTCSECHGTRLQQVSRHFRIAGKNIAELSAMSLEELHDWVAHVEPQLNESQKKIGHEILKEIRNRIGFLLDVGIGYLSLDREASSLSGGESQRIRLATQIGSKLVGVLYILDEPSIGLHQRDNQRLIASLKQLRDLGNTVIVVEHDEDMMRAADYIVDMGPGAGVEGGRVVAQGRPEEFLKQKSITTDYLNGIRKIEIPARRRPGNGDTLRLLDACGHNLKHVNFTLPLNTFTCVTGVSGSGKSSLITQTLQPYLSAYFYRAHPEPLPFDRLEGLSGIDKVIEVDQAPIGRTPRSNPVTYVGVFDEIRQLFASLPDSKIRGYKAGRFSFNVKGGRCEKCGGAGVETIEMNFLPDVYVTCEECNGKRYNRETLEIRYRGKNINDVLNMSIAQAVEFFENIPSIASKLKTLNDVGLGYITLGQPSTTLSGGEAQRIKLAAELSKKETGRTLYILDEPTTGLHFEDIRILLDVLQKLVDAGNTVLVIEHNLDVIKCADHIVDMGPEGGAAGGRIVAEGRPEEIAACPESYTGRYLRPLLEAQGRKIG</sequence>
<evidence type="ECO:0000256" key="8">
    <source>
        <dbReference type="ARBA" id="ARBA00022771"/>
    </source>
</evidence>
<dbReference type="PROSITE" id="PS00211">
    <property type="entry name" value="ABC_TRANSPORTER_1"/>
    <property type="match status" value="2"/>
</dbReference>
<dbReference type="InterPro" id="IPR003439">
    <property type="entry name" value="ABC_transporter-like_ATP-bd"/>
</dbReference>
<keyword evidence="13" id="KW-0234">DNA repair</keyword>
<dbReference type="Pfam" id="PF17760">
    <property type="entry name" value="UvrA_inter"/>
    <property type="match status" value="1"/>
</dbReference>
<dbReference type="SUPFAM" id="SSF52540">
    <property type="entry name" value="P-loop containing nucleoside triphosphate hydrolases"/>
    <property type="match status" value="2"/>
</dbReference>
<evidence type="ECO:0000313" key="18">
    <source>
        <dbReference type="EMBL" id="MBO8432194.1"/>
    </source>
</evidence>
<dbReference type="EMBL" id="JADIMZ010000034">
    <property type="protein sequence ID" value="MBO8432194.1"/>
    <property type="molecule type" value="Genomic_DNA"/>
</dbReference>
<keyword evidence="5" id="KW-0547">Nucleotide-binding</keyword>
<dbReference type="GO" id="GO:0006289">
    <property type="term" value="P:nucleotide-excision repair"/>
    <property type="evidence" value="ECO:0007669"/>
    <property type="project" value="InterPro"/>
</dbReference>
<comment type="similarity">
    <text evidence="14">Belongs to the ABC transporter superfamily. UvrA family.</text>
</comment>
<evidence type="ECO:0000256" key="15">
    <source>
        <dbReference type="ARBA" id="ARBA00039316"/>
    </source>
</evidence>
<keyword evidence="12" id="KW-0238">DNA-binding</keyword>
<organism evidence="18 19">
    <name type="scientific">Candidatus Pullibacteroides excrementavium</name>
    <dbReference type="NCBI Taxonomy" id="2840905"/>
    <lineage>
        <taxon>Bacteria</taxon>
        <taxon>Pseudomonadati</taxon>
        <taxon>Bacteroidota</taxon>
        <taxon>Bacteroidia</taxon>
        <taxon>Bacteroidales</taxon>
        <taxon>Candidatus Pullibacteroides</taxon>
    </lineage>
</organism>
<evidence type="ECO:0000313" key="19">
    <source>
        <dbReference type="Proteomes" id="UP000823612"/>
    </source>
</evidence>
<accession>A0A9D9DVU5</accession>
<dbReference type="GO" id="GO:0003677">
    <property type="term" value="F:DNA binding"/>
    <property type="evidence" value="ECO:0007669"/>
    <property type="project" value="UniProtKB-KW"/>
</dbReference>
<reference evidence="18" key="1">
    <citation type="submission" date="2020-10" db="EMBL/GenBank/DDBJ databases">
        <authorList>
            <person name="Gilroy R."/>
        </authorList>
    </citation>
    <scope>NUCLEOTIDE SEQUENCE</scope>
    <source>
        <strain evidence="18">2889</strain>
    </source>
</reference>
<dbReference type="PANTHER" id="PTHR43152">
    <property type="entry name" value="UVRABC SYSTEM PROTEIN A"/>
    <property type="match status" value="1"/>
</dbReference>
<evidence type="ECO:0000256" key="10">
    <source>
        <dbReference type="ARBA" id="ARBA00022840"/>
    </source>
</evidence>
<evidence type="ECO:0000256" key="11">
    <source>
        <dbReference type="ARBA" id="ARBA00022881"/>
    </source>
</evidence>
<evidence type="ECO:0000256" key="9">
    <source>
        <dbReference type="ARBA" id="ARBA00022833"/>
    </source>
</evidence>